<dbReference type="GO" id="GO:0016787">
    <property type="term" value="F:hydrolase activity"/>
    <property type="evidence" value="ECO:0007669"/>
    <property type="project" value="UniProtKB-KW"/>
</dbReference>
<dbReference type="SUPFAM" id="SSF56300">
    <property type="entry name" value="Metallo-dependent phosphatases"/>
    <property type="match status" value="1"/>
</dbReference>
<dbReference type="GO" id="GO:0006506">
    <property type="term" value="P:GPI anchor biosynthetic process"/>
    <property type="evidence" value="ECO:0007669"/>
    <property type="project" value="InterPro"/>
</dbReference>
<dbReference type="InterPro" id="IPR004843">
    <property type="entry name" value="Calcineurin-like_PHP"/>
</dbReference>
<evidence type="ECO:0000256" key="10">
    <source>
        <dbReference type="SAM" id="Phobius"/>
    </source>
</evidence>
<protein>
    <recommendedName>
        <fullName evidence="11">Calcineurin-like phosphoesterase domain-containing protein</fullName>
    </recommendedName>
</protein>
<comment type="cofactor">
    <cofactor evidence="1">
        <name>Mn(2+)</name>
        <dbReference type="ChEBI" id="CHEBI:29035"/>
    </cofactor>
</comment>
<dbReference type="GO" id="GO:0046872">
    <property type="term" value="F:metal ion binding"/>
    <property type="evidence" value="ECO:0007669"/>
    <property type="project" value="UniProtKB-KW"/>
</dbReference>
<dbReference type="InterPro" id="IPR029052">
    <property type="entry name" value="Metallo-depent_PP-like"/>
</dbReference>
<keyword evidence="9" id="KW-0464">Manganese</keyword>
<feature type="domain" description="Calcineurin-like phosphoesterase" evidence="11">
    <location>
        <begin position="49"/>
        <end position="284"/>
    </location>
</feature>
<accession>A0AAV1ISY8</accession>
<keyword evidence="7 10" id="KW-1133">Transmembrane helix</keyword>
<gene>
    <name evidence="12" type="ORF">LNINA_LOCUS132</name>
</gene>
<comment type="similarity">
    <text evidence="3">Belongs to the metallophosphoesterase superfamily. MPPE1 family.</text>
</comment>
<keyword evidence="8 10" id="KW-0472">Membrane</keyword>
<keyword evidence="6" id="KW-0378">Hydrolase</keyword>
<proteinExistence type="inferred from homology"/>
<organism evidence="12 13">
    <name type="scientific">Leptosia nina</name>
    <dbReference type="NCBI Taxonomy" id="320188"/>
    <lineage>
        <taxon>Eukaryota</taxon>
        <taxon>Metazoa</taxon>
        <taxon>Ecdysozoa</taxon>
        <taxon>Arthropoda</taxon>
        <taxon>Hexapoda</taxon>
        <taxon>Insecta</taxon>
        <taxon>Pterygota</taxon>
        <taxon>Neoptera</taxon>
        <taxon>Endopterygota</taxon>
        <taxon>Lepidoptera</taxon>
        <taxon>Glossata</taxon>
        <taxon>Ditrysia</taxon>
        <taxon>Papilionoidea</taxon>
        <taxon>Pieridae</taxon>
        <taxon>Pierinae</taxon>
        <taxon>Leptosia</taxon>
    </lineage>
</organism>
<evidence type="ECO:0000256" key="5">
    <source>
        <dbReference type="ARBA" id="ARBA00022723"/>
    </source>
</evidence>
<evidence type="ECO:0000256" key="4">
    <source>
        <dbReference type="ARBA" id="ARBA00022692"/>
    </source>
</evidence>
<evidence type="ECO:0000256" key="8">
    <source>
        <dbReference type="ARBA" id="ARBA00023136"/>
    </source>
</evidence>
<dbReference type="Gene3D" id="3.60.21.10">
    <property type="match status" value="1"/>
</dbReference>
<dbReference type="PANTHER" id="PTHR13315:SF0">
    <property type="entry name" value="METALLOPHOSPHOESTERASE 1"/>
    <property type="match status" value="1"/>
</dbReference>
<comment type="caution">
    <text evidence="12">The sequence shown here is derived from an EMBL/GenBank/DDBJ whole genome shotgun (WGS) entry which is preliminary data.</text>
</comment>
<evidence type="ECO:0000256" key="1">
    <source>
        <dbReference type="ARBA" id="ARBA00001936"/>
    </source>
</evidence>
<evidence type="ECO:0000313" key="13">
    <source>
        <dbReference type="Proteomes" id="UP001497472"/>
    </source>
</evidence>
<dbReference type="PANTHER" id="PTHR13315">
    <property type="entry name" value="METALLO PHOSPHOESTERASE RELATED"/>
    <property type="match status" value="1"/>
</dbReference>
<dbReference type="AlphaFoldDB" id="A0AAV1ISY8"/>
<dbReference type="InterPro" id="IPR033308">
    <property type="entry name" value="PGAP5/Cdc1/Ted1"/>
</dbReference>
<dbReference type="Pfam" id="PF00149">
    <property type="entry name" value="Metallophos"/>
    <property type="match status" value="1"/>
</dbReference>
<evidence type="ECO:0000256" key="6">
    <source>
        <dbReference type="ARBA" id="ARBA00022801"/>
    </source>
</evidence>
<reference evidence="12 13" key="1">
    <citation type="submission" date="2023-11" db="EMBL/GenBank/DDBJ databases">
        <authorList>
            <person name="Okamura Y."/>
        </authorList>
    </citation>
    <scope>NUCLEOTIDE SEQUENCE [LARGE SCALE GENOMIC DNA]</scope>
</reference>
<evidence type="ECO:0000313" key="12">
    <source>
        <dbReference type="EMBL" id="CAK1540047.1"/>
    </source>
</evidence>
<sequence>MRRVTKKLLFLTFGLLCIGLYCEFLIYYVVVAQCSWPQLKKTIDGEVLRAFVLADTHLLGPYRGHWLDKLRREWQMHQAFKAIINLHKPDVVFVLGDLFDEGEWTDDNQFLEYVTRFQKLFAVPPDTKFYVAVGNHDIGFHNRIRRRAFQRFSEQLNAPSVQHIVLKNNHFVLINSMAMEGDSCDMCTEARRQISAVSDKLLKCSQNSTCVDRGRVFNYSQPILMQHFPLYRVSDSICTEPDAPPLPERNKPFRLKIDALSNEATKFLINKLNPRAVFGGHTHHGCLVTHTHGSEKFLEYSVPSFSWRNRLDPKYLLVSISPNEYSVIKCGLPKEITMIATAVIMSLVLILLIFTTRAIGR</sequence>
<evidence type="ECO:0000256" key="7">
    <source>
        <dbReference type="ARBA" id="ARBA00022989"/>
    </source>
</evidence>
<dbReference type="EMBL" id="CAVLEF010000001">
    <property type="protein sequence ID" value="CAK1540047.1"/>
    <property type="molecule type" value="Genomic_DNA"/>
</dbReference>
<dbReference type="GO" id="GO:0016020">
    <property type="term" value="C:membrane"/>
    <property type="evidence" value="ECO:0007669"/>
    <property type="project" value="UniProtKB-SubCell"/>
</dbReference>
<keyword evidence="4 10" id="KW-0812">Transmembrane</keyword>
<evidence type="ECO:0000256" key="2">
    <source>
        <dbReference type="ARBA" id="ARBA00004141"/>
    </source>
</evidence>
<evidence type="ECO:0000256" key="3">
    <source>
        <dbReference type="ARBA" id="ARBA00008895"/>
    </source>
</evidence>
<evidence type="ECO:0000259" key="11">
    <source>
        <dbReference type="Pfam" id="PF00149"/>
    </source>
</evidence>
<dbReference type="Proteomes" id="UP001497472">
    <property type="component" value="Unassembled WGS sequence"/>
</dbReference>
<keyword evidence="13" id="KW-1185">Reference proteome</keyword>
<comment type="subcellular location">
    <subcellularLocation>
        <location evidence="2">Membrane</location>
        <topology evidence="2">Multi-pass membrane protein</topology>
    </subcellularLocation>
</comment>
<evidence type="ECO:0000256" key="9">
    <source>
        <dbReference type="ARBA" id="ARBA00023211"/>
    </source>
</evidence>
<feature type="transmembrane region" description="Helical" evidence="10">
    <location>
        <begin position="336"/>
        <end position="355"/>
    </location>
</feature>
<keyword evidence="5" id="KW-0479">Metal-binding</keyword>
<name>A0AAV1ISY8_9NEOP</name>